<organism evidence="7 8">
    <name type="scientific">Neonectria ditissima</name>
    <dbReference type="NCBI Taxonomy" id="78410"/>
    <lineage>
        <taxon>Eukaryota</taxon>
        <taxon>Fungi</taxon>
        <taxon>Dikarya</taxon>
        <taxon>Ascomycota</taxon>
        <taxon>Pezizomycotina</taxon>
        <taxon>Sordariomycetes</taxon>
        <taxon>Hypocreomycetidae</taxon>
        <taxon>Hypocreales</taxon>
        <taxon>Nectriaceae</taxon>
        <taxon>Neonectria</taxon>
    </lineage>
</organism>
<dbReference type="AlphaFoldDB" id="A0A0N8H776"/>
<dbReference type="Gene3D" id="3.60.110.10">
    <property type="entry name" value="Carbon-nitrogen hydrolase"/>
    <property type="match status" value="2"/>
</dbReference>
<protein>
    <recommendedName>
        <fullName evidence="4">nitrilase</fullName>
        <ecNumber evidence="4">3.5.5.1</ecNumber>
    </recommendedName>
</protein>
<reference evidence="7 8" key="1">
    <citation type="submission" date="2015-09" db="EMBL/GenBank/DDBJ databases">
        <title>Draft genome of a European isolate of the apple canker pathogen Neonectria ditissima.</title>
        <authorList>
            <person name="Gomez-Cortecero A."/>
            <person name="Harrison R.J."/>
            <person name="Armitage A.D."/>
        </authorList>
    </citation>
    <scope>NUCLEOTIDE SEQUENCE [LARGE SCALE GENOMIC DNA]</scope>
    <source>
        <strain evidence="7 8">R09/05</strain>
    </source>
</reference>
<dbReference type="EMBL" id="LKCW01000072">
    <property type="protein sequence ID" value="KPM40996.1"/>
    <property type="molecule type" value="Genomic_DNA"/>
</dbReference>
<evidence type="ECO:0000256" key="5">
    <source>
        <dbReference type="PROSITE-ProRule" id="PRU10139"/>
    </source>
</evidence>
<dbReference type="InterPro" id="IPR000132">
    <property type="entry name" value="Nitrilase/CN_hydratase_CS"/>
</dbReference>
<evidence type="ECO:0000256" key="4">
    <source>
        <dbReference type="ARBA" id="ARBA00039045"/>
    </source>
</evidence>
<sequence>MASLQLDSHSPQEHVALDGKPRPTVRVAVVQAEPVYFDLQGAVAKAINIIAEAAQKGAQLVAFPEVWIPGYPSWIWARGCDIDLVQRYIQSSLSVESEEMSRIRTAAATNSIAVVMGYSERDGSSVYIGQCYIGSDGEIKNKRRKIKPTHMERTVSGEGGGESLLNVVEEVKLVAWECFVAGSIRSRYSSFTPIRRGNRSMSPPGRLSCPMKRAKDFGRQQMKRGVDAMKTQNGDQYYAPGGGGSCVIRPDGKIITERLPDDEEGLVIADLNLDDILRSKAYLDTQGHYSRPDLLWLGVDTNPKLRVRACMT</sequence>
<comment type="similarity">
    <text evidence="1">Belongs to the carbon-nitrogen hydrolase superfamily. Nitrilase family.</text>
</comment>
<evidence type="ECO:0000313" key="7">
    <source>
        <dbReference type="EMBL" id="KPM40996.1"/>
    </source>
</evidence>
<dbReference type="InterPro" id="IPR003010">
    <property type="entry name" value="C-N_Hydrolase"/>
</dbReference>
<comment type="catalytic activity">
    <reaction evidence="3">
        <text>a nitrile + 2 H2O = a carboxylate + NH4(+)</text>
        <dbReference type="Rhea" id="RHEA:21724"/>
        <dbReference type="ChEBI" id="CHEBI:15377"/>
        <dbReference type="ChEBI" id="CHEBI:18379"/>
        <dbReference type="ChEBI" id="CHEBI:28938"/>
        <dbReference type="ChEBI" id="CHEBI:29067"/>
        <dbReference type="EC" id="3.5.5.1"/>
    </reaction>
</comment>
<dbReference type="PANTHER" id="PTHR46044">
    <property type="entry name" value="NITRILASE"/>
    <property type="match status" value="1"/>
</dbReference>
<dbReference type="GO" id="GO:0000257">
    <property type="term" value="F:nitrilase activity"/>
    <property type="evidence" value="ECO:0007669"/>
    <property type="project" value="UniProtKB-EC"/>
</dbReference>
<dbReference type="OrthoDB" id="10250282at2759"/>
<feature type="domain" description="CN hydrolase" evidence="6">
    <location>
        <begin position="25"/>
        <end position="273"/>
    </location>
</feature>
<keyword evidence="8" id="KW-1185">Reference proteome</keyword>
<gene>
    <name evidence="7" type="ORF">AK830_g5557</name>
</gene>
<evidence type="ECO:0000313" key="8">
    <source>
        <dbReference type="Proteomes" id="UP000050424"/>
    </source>
</evidence>
<dbReference type="InterPro" id="IPR036526">
    <property type="entry name" value="C-N_Hydrolase_sf"/>
</dbReference>
<accession>A0A0N8H776</accession>
<evidence type="ECO:0000259" key="6">
    <source>
        <dbReference type="PROSITE" id="PS50263"/>
    </source>
</evidence>
<evidence type="ECO:0000256" key="1">
    <source>
        <dbReference type="ARBA" id="ARBA00008129"/>
    </source>
</evidence>
<dbReference type="EC" id="3.5.5.1" evidence="4"/>
<dbReference type="STRING" id="78410.A0A0N8H776"/>
<dbReference type="PROSITE" id="PS50263">
    <property type="entry name" value="CN_HYDROLASE"/>
    <property type="match status" value="1"/>
</dbReference>
<evidence type="ECO:0000256" key="3">
    <source>
        <dbReference type="ARBA" id="ARBA00036406"/>
    </source>
</evidence>
<dbReference type="Proteomes" id="UP000050424">
    <property type="component" value="Unassembled WGS sequence"/>
</dbReference>
<dbReference type="InterPro" id="IPR044149">
    <property type="entry name" value="Nitrilases_CHs"/>
</dbReference>
<dbReference type="PANTHER" id="PTHR46044:SF14">
    <property type="entry name" value="ARYLACETONITRILASE"/>
    <property type="match status" value="1"/>
</dbReference>
<name>A0A0N8H776_9HYPO</name>
<comment type="caution">
    <text evidence="7">The sequence shown here is derived from an EMBL/GenBank/DDBJ whole genome shotgun (WGS) entry which is preliminary data.</text>
</comment>
<keyword evidence="2" id="KW-0378">Hydrolase</keyword>
<proteinExistence type="inferred from homology"/>
<dbReference type="GO" id="GO:0016836">
    <property type="term" value="F:hydro-lyase activity"/>
    <property type="evidence" value="ECO:0007669"/>
    <property type="project" value="UniProtKB-ARBA"/>
</dbReference>
<dbReference type="Pfam" id="PF00795">
    <property type="entry name" value="CN_hydrolase"/>
    <property type="match status" value="1"/>
</dbReference>
<evidence type="ECO:0000256" key="2">
    <source>
        <dbReference type="ARBA" id="ARBA00022801"/>
    </source>
</evidence>
<dbReference type="PROSITE" id="PS00920">
    <property type="entry name" value="NITRIL_CHT_1"/>
    <property type="match status" value="1"/>
</dbReference>
<feature type="active site" description="Proton acceptor" evidence="5">
    <location>
        <position position="65"/>
    </location>
</feature>
<dbReference type="SUPFAM" id="SSF56317">
    <property type="entry name" value="Carbon-nitrogen hydrolase"/>
    <property type="match status" value="2"/>
</dbReference>